<sequence length="347" mass="37164">MKRLFSANGLFAVFLFCFSLHAIADKPPQVRIAWSVYVGSMPLGYAQESGILKRWGEKFGVDLSAVQVNDYIEGINQYTAGEFEGTIAMLLDALTIPAASGVDTSVPLLLSNSLGNDGIILKDGKDLSAIKGQPVNLVQFSGSHYLLARGLEKAGLSERDVTVVNTSDADMIALFPNNTVKAMVTWQPQLASILSANTNAHLVFSSADIPGEINDGLLIRTDLLKKYPGIGKAIAGAWYEVMDILAASGPEHEQAVAWMAEASGTDAAGFRQQLKTTHFYAPAEGAAFVGSADFQQGLAHIQQFSFEQGLLGEGIRQPGDIGIAFPGKVAGNTNHIKLRFPAEFMEK</sequence>
<evidence type="ECO:0000256" key="1">
    <source>
        <dbReference type="ARBA" id="ARBA00004418"/>
    </source>
</evidence>
<dbReference type="PANTHER" id="PTHR30024:SF47">
    <property type="entry name" value="TAURINE-BINDING PERIPLASMIC PROTEIN"/>
    <property type="match status" value="1"/>
</dbReference>
<gene>
    <name evidence="5" type="ORF">AWC35_04095</name>
</gene>
<dbReference type="PANTHER" id="PTHR30024">
    <property type="entry name" value="ALIPHATIC SULFONATES-BINDING PROTEIN-RELATED"/>
    <property type="match status" value="1"/>
</dbReference>
<protein>
    <recommendedName>
        <fullName evidence="7">Nitrate ABC transporter substrate-binding protein</fullName>
    </recommendedName>
</protein>
<comment type="subcellular location">
    <subcellularLocation>
        <location evidence="1">Periplasm</location>
    </subcellularLocation>
</comment>
<dbReference type="KEGG" id="gqu:AWC35_04095"/>
<name>A0A250AX96_9GAMM</name>
<evidence type="ECO:0000256" key="3">
    <source>
        <dbReference type="ARBA" id="ARBA00022729"/>
    </source>
</evidence>
<evidence type="ECO:0000313" key="6">
    <source>
        <dbReference type="Proteomes" id="UP000217182"/>
    </source>
</evidence>
<keyword evidence="3 4" id="KW-0732">Signal</keyword>
<keyword evidence="6" id="KW-1185">Reference proteome</keyword>
<evidence type="ECO:0000313" key="5">
    <source>
        <dbReference type="EMBL" id="ATA18590.1"/>
    </source>
</evidence>
<proteinExistence type="inferred from homology"/>
<accession>A0A250AX96</accession>
<dbReference type="InterPro" id="IPR017793">
    <property type="entry name" value="ABC_transptr_urea-assoc_sub-bd"/>
</dbReference>
<dbReference type="Gene3D" id="3.40.190.10">
    <property type="entry name" value="Periplasmic binding protein-like II"/>
    <property type="match status" value="2"/>
</dbReference>
<dbReference type="NCBIfam" id="TIGR03427">
    <property type="entry name" value="ABC_peri_uca"/>
    <property type="match status" value="1"/>
</dbReference>
<reference evidence="5 6" key="1">
    <citation type="submission" date="2016-01" db="EMBL/GenBank/DDBJ databases">
        <authorList>
            <person name="Oliw E.H."/>
        </authorList>
    </citation>
    <scope>NUCLEOTIDE SEQUENCE [LARGE SCALE GENOMIC DNA]</scope>
    <source>
        <strain evidence="5 6">FRB97</strain>
    </source>
</reference>
<dbReference type="GO" id="GO:0042597">
    <property type="term" value="C:periplasmic space"/>
    <property type="evidence" value="ECO:0007669"/>
    <property type="project" value="UniProtKB-SubCell"/>
</dbReference>
<dbReference type="EMBL" id="CP014136">
    <property type="protein sequence ID" value="ATA18590.1"/>
    <property type="molecule type" value="Genomic_DNA"/>
</dbReference>
<organism evidence="5 6">
    <name type="scientific">Gibbsiella quercinecans</name>
    <dbReference type="NCBI Taxonomy" id="929813"/>
    <lineage>
        <taxon>Bacteria</taxon>
        <taxon>Pseudomonadati</taxon>
        <taxon>Pseudomonadota</taxon>
        <taxon>Gammaproteobacteria</taxon>
        <taxon>Enterobacterales</taxon>
        <taxon>Yersiniaceae</taxon>
        <taxon>Gibbsiella</taxon>
    </lineage>
</organism>
<dbReference type="Proteomes" id="UP000217182">
    <property type="component" value="Chromosome"/>
</dbReference>
<comment type="similarity">
    <text evidence="2">Belongs to the bacterial solute-binding protein SsuA/TauA family.</text>
</comment>
<feature type="chain" id="PRO_5013190920" description="Nitrate ABC transporter substrate-binding protein" evidence="4">
    <location>
        <begin position="25"/>
        <end position="347"/>
    </location>
</feature>
<dbReference type="SUPFAM" id="SSF53850">
    <property type="entry name" value="Periplasmic binding protein-like II"/>
    <property type="match status" value="1"/>
</dbReference>
<dbReference type="AlphaFoldDB" id="A0A250AX96"/>
<dbReference type="OrthoDB" id="7374754at2"/>
<evidence type="ECO:0000256" key="4">
    <source>
        <dbReference type="SAM" id="SignalP"/>
    </source>
</evidence>
<dbReference type="RefSeq" id="WP_095845190.1">
    <property type="nucleotide sequence ID" value="NZ_CP014136.1"/>
</dbReference>
<evidence type="ECO:0008006" key="7">
    <source>
        <dbReference type="Google" id="ProtNLM"/>
    </source>
</evidence>
<feature type="signal peptide" evidence="4">
    <location>
        <begin position="1"/>
        <end position="24"/>
    </location>
</feature>
<evidence type="ECO:0000256" key="2">
    <source>
        <dbReference type="ARBA" id="ARBA00010742"/>
    </source>
</evidence>